<evidence type="ECO:0000313" key="2">
    <source>
        <dbReference type="EMBL" id="KAF1917817.1"/>
    </source>
</evidence>
<evidence type="ECO:0000256" key="1">
    <source>
        <dbReference type="SAM" id="SignalP"/>
    </source>
</evidence>
<keyword evidence="1" id="KW-0732">Signal</keyword>
<dbReference type="AlphaFoldDB" id="A0A6A5QVC6"/>
<name>A0A6A5QVC6_AMPQU</name>
<dbReference type="EMBL" id="ML979134">
    <property type="protein sequence ID" value="KAF1917817.1"/>
    <property type="molecule type" value="Genomic_DNA"/>
</dbReference>
<protein>
    <submittedName>
        <fullName evidence="2">Uncharacterized protein</fullName>
    </submittedName>
</protein>
<gene>
    <name evidence="2" type="ORF">BDU57DRAFT_177980</name>
</gene>
<feature type="signal peptide" evidence="1">
    <location>
        <begin position="1"/>
        <end position="21"/>
    </location>
</feature>
<dbReference type="Proteomes" id="UP000800096">
    <property type="component" value="Unassembled WGS sequence"/>
</dbReference>
<reference evidence="2" key="1">
    <citation type="journal article" date="2020" name="Stud. Mycol.">
        <title>101 Dothideomycetes genomes: a test case for predicting lifestyles and emergence of pathogens.</title>
        <authorList>
            <person name="Haridas S."/>
            <person name="Albert R."/>
            <person name="Binder M."/>
            <person name="Bloem J."/>
            <person name="Labutti K."/>
            <person name="Salamov A."/>
            <person name="Andreopoulos B."/>
            <person name="Baker S."/>
            <person name="Barry K."/>
            <person name="Bills G."/>
            <person name="Bluhm B."/>
            <person name="Cannon C."/>
            <person name="Castanera R."/>
            <person name="Culley D."/>
            <person name="Daum C."/>
            <person name="Ezra D."/>
            <person name="Gonzalez J."/>
            <person name="Henrissat B."/>
            <person name="Kuo A."/>
            <person name="Liang C."/>
            <person name="Lipzen A."/>
            <person name="Lutzoni F."/>
            <person name="Magnuson J."/>
            <person name="Mondo S."/>
            <person name="Nolan M."/>
            <person name="Ohm R."/>
            <person name="Pangilinan J."/>
            <person name="Park H.-J."/>
            <person name="Ramirez L."/>
            <person name="Alfaro M."/>
            <person name="Sun H."/>
            <person name="Tritt A."/>
            <person name="Yoshinaga Y."/>
            <person name="Zwiers L.-H."/>
            <person name="Turgeon B."/>
            <person name="Goodwin S."/>
            <person name="Spatafora J."/>
            <person name="Crous P."/>
            <person name="Grigoriev I."/>
        </authorList>
    </citation>
    <scope>NUCLEOTIDE SEQUENCE</scope>
    <source>
        <strain evidence="2">HMLAC05119</strain>
    </source>
</reference>
<keyword evidence="3" id="KW-1185">Reference proteome</keyword>
<sequence length="152" mass="17613">MCGFAVMCVCVSFFWRCVVRRQRTRRSGGKWGKRERELDMWCNHRSRISMLGRHGLGVSADKVPGGARRIKNYASLGHVHGFCPRTSWARYKSSLAGRLECDFYYPKNKYIVMRQDMFSYRTTKNPNDVSASINSLPSLSVQADPIVLRWRQ</sequence>
<accession>A0A6A5QVC6</accession>
<feature type="chain" id="PRO_5025430064" evidence="1">
    <location>
        <begin position="22"/>
        <end position="152"/>
    </location>
</feature>
<organism evidence="2 3">
    <name type="scientific">Ampelomyces quisqualis</name>
    <name type="common">Powdery mildew agent</name>
    <dbReference type="NCBI Taxonomy" id="50730"/>
    <lineage>
        <taxon>Eukaryota</taxon>
        <taxon>Fungi</taxon>
        <taxon>Dikarya</taxon>
        <taxon>Ascomycota</taxon>
        <taxon>Pezizomycotina</taxon>
        <taxon>Dothideomycetes</taxon>
        <taxon>Pleosporomycetidae</taxon>
        <taxon>Pleosporales</taxon>
        <taxon>Pleosporineae</taxon>
        <taxon>Phaeosphaeriaceae</taxon>
        <taxon>Ampelomyces</taxon>
    </lineage>
</organism>
<proteinExistence type="predicted"/>
<evidence type="ECO:0000313" key="3">
    <source>
        <dbReference type="Proteomes" id="UP000800096"/>
    </source>
</evidence>